<dbReference type="RefSeq" id="WP_046970506.1">
    <property type="nucleotide sequence ID" value="NZ_JPLA01000009.1"/>
</dbReference>
<gene>
    <name evidence="3" type="ORF">Y882_03595</name>
</gene>
<dbReference type="AlphaFoldDB" id="A0A0G9HBX9"/>
<feature type="chain" id="PRO_5002576515" evidence="2">
    <location>
        <begin position="22"/>
        <end position="105"/>
    </location>
</feature>
<name>A0A0G9HBX9_9GAMM</name>
<dbReference type="STRING" id="1440762.Y882_03595"/>
<keyword evidence="2" id="KW-0732">Signal</keyword>
<dbReference type="PATRIC" id="fig|1440762.4.peg.3689"/>
<evidence type="ECO:0000256" key="2">
    <source>
        <dbReference type="SAM" id="SignalP"/>
    </source>
</evidence>
<evidence type="ECO:0000313" key="3">
    <source>
        <dbReference type="EMBL" id="KLD65172.1"/>
    </source>
</evidence>
<feature type="region of interest" description="Disordered" evidence="1">
    <location>
        <begin position="26"/>
        <end position="47"/>
    </location>
</feature>
<reference evidence="3 4" key="1">
    <citation type="journal article" date="2015" name="Antonie Van Leeuwenhoek">
        <title>A phylogenomic and molecular marker based taxonomic framework for the order Xanthomonadales: proposal to transfer the families Algiphilaceae and Solimonadaceae to the order Nevskiales ord. nov. and to create a new family within the order Xanthomonadales, the family Rhodanobacteraceae fam. nov., containing the genus Rhodanobacter and its closest relatives.</title>
        <authorList>
            <person name="Naushad S."/>
            <person name="Adeolu M."/>
            <person name="Wong S."/>
            <person name="Sohail M."/>
            <person name="Schellhorn H.E."/>
            <person name="Gupta R.S."/>
        </authorList>
    </citation>
    <scope>NUCLEOTIDE SEQUENCE [LARGE SCALE GENOMIC DNA]</scope>
    <source>
        <strain evidence="3 4">DSM 16301</strain>
    </source>
</reference>
<dbReference type="EMBL" id="JPLA01000009">
    <property type="protein sequence ID" value="KLD65172.1"/>
    <property type="molecule type" value="Genomic_DNA"/>
</dbReference>
<sequence length="105" mass="10875">MRHRTLLLVIGLCCLNAAAWAQGSAPAKTPNLTLPPMPPAPASTAADGYRDTLSSAANDAQRFNFSANPAKDKAPPDQTPIRVIINNGHGPHVNCVPMGPGAGCH</sequence>
<evidence type="ECO:0000256" key="1">
    <source>
        <dbReference type="SAM" id="MobiDB-lite"/>
    </source>
</evidence>
<dbReference type="OrthoDB" id="5955563at2"/>
<accession>A0A0G9HBX9</accession>
<feature type="signal peptide" evidence="2">
    <location>
        <begin position="1"/>
        <end position="21"/>
    </location>
</feature>
<protein>
    <submittedName>
        <fullName evidence="3">Uncharacterized protein</fullName>
    </submittedName>
</protein>
<organism evidence="3 4">
    <name type="scientific">Dyella japonica DSM 16301</name>
    <dbReference type="NCBI Taxonomy" id="1440762"/>
    <lineage>
        <taxon>Bacteria</taxon>
        <taxon>Pseudomonadati</taxon>
        <taxon>Pseudomonadota</taxon>
        <taxon>Gammaproteobacteria</taxon>
        <taxon>Lysobacterales</taxon>
        <taxon>Rhodanobacteraceae</taxon>
        <taxon>Dyella</taxon>
    </lineage>
</organism>
<proteinExistence type="predicted"/>
<dbReference type="Proteomes" id="UP000035481">
    <property type="component" value="Unassembled WGS sequence"/>
</dbReference>
<evidence type="ECO:0000313" key="4">
    <source>
        <dbReference type="Proteomes" id="UP000035481"/>
    </source>
</evidence>
<comment type="caution">
    <text evidence="3">The sequence shown here is derived from an EMBL/GenBank/DDBJ whole genome shotgun (WGS) entry which is preliminary data.</text>
</comment>